<dbReference type="GO" id="GO:0003723">
    <property type="term" value="F:RNA binding"/>
    <property type="evidence" value="ECO:0007669"/>
    <property type="project" value="UniProtKB-UniRule"/>
</dbReference>
<dbReference type="FunFam" id="3.30.70.330:FF:000501">
    <property type="entry name" value="Os04g0682400 protein"/>
    <property type="match status" value="1"/>
</dbReference>
<feature type="compositionally biased region" description="Acidic residues" evidence="3">
    <location>
        <begin position="24"/>
        <end position="46"/>
    </location>
</feature>
<dbReference type="EMBL" id="CAXIPR030000106">
    <property type="protein sequence ID" value="CAM0144947.1"/>
    <property type="molecule type" value="Genomic_DNA"/>
</dbReference>
<dbReference type="PROSITE" id="PS50102">
    <property type="entry name" value="RRM"/>
    <property type="match status" value="6"/>
</dbReference>
<evidence type="ECO:0000313" key="5">
    <source>
        <dbReference type="EMBL" id="CAM0144947.1"/>
    </source>
</evidence>
<feature type="region of interest" description="Disordered" evidence="3">
    <location>
        <begin position="1"/>
        <end position="65"/>
    </location>
</feature>
<proteinExistence type="predicted"/>
<gene>
    <name evidence="5" type="ORF">URODEC1_LOCUS118748</name>
</gene>
<feature type="compositionally biased region" description="Low complexity" evidence="3">
    <location>
        <begin position="946"/>
        <end position="959"/>
    </location>
</feature>
<dbReference type="InterPro" id="IPR003954">
    <property type="entry name" value="RRM_euk-type"/>
</dbReference>
<organism evidence="5 6">
    <name type="scientific">Urochloa decumbens</name>
    <dbReference type="NCBI Taxonomy" id="240449"/>
    <lineage>
        <taxon>Eukaryota</taxon>
        <taxon>Viridiplantae</taxon>
        <taxon>Streptophyta</taxon>
        <taxon>Embryophyta</taxon>
        <taxon>Tracheophyta</taxon>
        <taxon>Spermatophyta</taxon>
        <taxon>Magnoliopsida</taxon>
        <taxon>Liliopsida</taxon>
        <taxon>Poales</taxon>
        <taxon>Poaceae</taxon>
        <taxon>PACMAD clade</taxon>
        <taxon>Panicoideae</taxon>
        <taxon>Panicodae</taxon>
        <taxon>Paniceae</taxon>
        <taxon>Melinidinae</taxon>
        <taxon>Urochloa</taxon>
    </lineage>
</organism>
<comment type="caution">
    <text evidence="5">The sequence shown here is derived from an EMBL/GenBank/DDBJ whole genome shotgun (WGS) entry which is preliminary data.</text>
</comment>
<dbReference type="Proteomes" id="UP001497457">
    <property type="component" value="Unassembled WGS sequence"/>
</dbReference>
<dbReference type="SUPFAM" id="SSF54928">
    <property type="entry name" value="RNA-binding domain, RBD"/>
    <property type="match status" value="4"/>
</dbReference>
<feature type="region of interest" description="Disordered" evidence="3">
    <location>
        <begin position="191"/>
        <end position="225"/>
    </location>
</feature>
<dbReference type="InterPro" id="IPR000504">
    <property type="entry name" value="RRM_dom"/>
</dbReference>
<feature type="domain" description="RRM" evidence="4">
    <location>
        <begin position="588"/>
        <end position="658"/>
    </location>
</feature>
<dbReference type="CDD" id="cd00590">
    <property type="entry name" value="RRM_SF"/>
    <property type="match status" value="4"/>
</dbReference>
<dbReference type="PANTHER" id="PTHR48025">
    <property type="entry name" value="OS02G0815200 PROTEIN"/>
    <property type="match status" value="1"/>
</dbReference>
<name>A0ABC9GQJ7_9POAL</name>
<dbReference type="AlphaFoldDB" id="A0ABC9GQJ7"/>
<dbReference type="SMART" id="SM00361">
    <property type="entry name" value="RRM_1"/>
    <property type="match status" value="2"/>
</dbReference>
<evidence type="ECO:0000313" key="6">
    <source>
        <dbReference type="Proteomes" id="UP001497457"/>
    </source>
</evidence>
<feature type="domain" description="RRM" evidence="4">
    <location>
        <begin position="772"/>
        <end position="850"/>
    </location>
</feature>
<evidence type="ECO:0000256" key="1">
    <source>
        <dbReference type="ARBA" id="ARBA00022884"/>
    </source>
</evidence>
<reference evidence="5 6" key="1">
    <citation type="submission" date="2024-10" db="EMBL/GenBank/DDBJ databases">
        <authorList>
            <person name="Ryan C."/>
        </authorList>
    </citation>
    <scope>NUCLEOTIDE SEQUENCE [LARGE SCALE GENOMIC DNA]</scope>
</reference>
<evidence type="ECO:0000259" key="4">
    <source>
        <dbReference type="PROSITE" id="PS50102"/>
    </source>
</evidence>
<accession>A0ABC9GQJ7</accession>
<evidence type="ECO:0000256" key="3">
    <source>
        <dbReference type="SAM" id="MobiDB-lite"/>
    </source>
</evidence>
<dbReference type="InterPro" id="IPR035979">
    <property type="entry name" value="RBD_domain_sf"/>
</dbReference>
<feature type="domain" description="RRM" evidence="4">
    <location>
        <begin position="228"/>
        <end position="306"/>
    </location>
</feature>
<protein>
    <recommendedName>
        <fullName evidence="4">RRM domain-containing protein</fullName>
    </recommendedName>
</protein>
<dbReference type="InterPro" id="IPR050502">
    <property type="entry name" value="Euk_RNA-bind_prot"/>
</dbReference>
<dbReference type="InterPro" id="IPR012677">
    <property type="entry name" value="Nucleotide-bd_a/b_plait_sf"/>
</dbReference>
<feature type="domain" description="RRM" evidence="4">
    <location>
        <begin position="682"/>
        <end position="754"/>
    </location>
</feature>
<feature type="compositionally biased region" description="Basic and acidic residues" evidence="3">
    <location>
        <begin position="191"/>
        <end position="210"/>
    </location>
</feature>
<keyword evidence="1 2" id="KW-0694">RNA-binding</keyword>
<keyword evidence="6" id="KW-1185">Reference proteome</keyword>
<feature type="domain" description="RRM" evidence="4">
    <location>
        <begin position="332"/>
        <end position="410"/>
    </location>
</feature>
<evidence type="ECO:0000256" key="2">
    <source>
        <dbReference type="PROSITE-ProRule" id="PRU00176"/>
    </source>
</evidence>
<dbReference type="Pfam" id="PF00076">
    <property type="entry name" value="RRM_1"/>
    <property type="match status" value="6"/>
</dbReference>
<sequence>MGESGLIGRLEESDDMSASAGYEEGSEEEEPYEREFYDDDDDEPEDVEHCNGPALPEDEDSSDEKHFKIELCSDEGSGKCGSSHPEPCINLVPDGHNVGRQQLYEAKPCHGQMANRDEFVEKKSNYVQPLKQGQNKTELKQVLRHSSSPQKQVSVAKEKETIPFKKRLSVKFAADVSCYTYSTESFAAPTLEKRKAQSDDQDKHLCKRQEQSFSSPHDGGKLKERDDTNLFVGNLPPSLASHKLIELFLPFGRIVRSRVMDDCFTGLSKGYGFVKYSDPHCASEAIKCMNGRMVEGKMLEVRVANVSSSGSSPSVLAVPKTDHQPTKDMDVGSLYVSNLPLLMDTAKLLDLFVPYGQVTSAKVAMDYTAGISKGYGFVKFSDPHDAEHAVMQLSGHLVEGRKIEVRPSWSRVESHAANRTLGEVDMSNLYVCNIPSSMNTAKLVELFLPFGKITHARVLGPANSSSKGYGFVKFADSHCAAEAVASMNGALIDGETILVRVAGLSPSVSSPVLQHSPHSVTNTSPEINKCVGLSPSVSGPVSQQSPHSVTSTSPEINKCVGLSPSVSGPVSQHSPHSVTSTSPEINKCRLYVTNLPQSMTAAKLVSLFMAFGQIDRVVMKVEYSLVLYADMNSATKALKDMDGHLIEGNRLVVKGSEPYPVNAVDSACLQSGSKLIKEIDMANLFVGRVPLAVTCDQLVQLFCPYGEIVQAKKFDAPGYGMIRYANALSAAAAIKHLDGYQIGGSTLAVRVAGLPAESDAAPTNAHKQVDMANLYVCHLPPSVTTEKLIELFLPCGQITQAKVVVDKFTGVSKGFGFVKFADAYSAAVAITHMNGYPLEGHVLSVRIAGVQPSDMVSYMAHFYSYFTSPDPSTMAVGIPTSHWPYYHSESAYTPYYYGESAYTPYYYGESSYTIPTMYQGCGTTESATVTDQTSQLEGLPGFEPVGSSSVPNSVPSDPSQLEGWTGPPGFESHAATKQDATVWTGPPGFEPDAVTKKDATVWTGPPDFEPVA</sequence>
<dbReference type="PANTHER" id="PTHR48025:SF3">
    <property type="entry name" value="31 KDA RIBONUCLEOPROTEIN, CHLOROPLASTIC-RELATED"/>
    <property type="match status" value="1"/>
</dbReference>
<feature type="region of interest" description="Disordered" evidence="3">
    <location>
        <begin position="946"/>
        <end position="1012"/>
    </location>
</feature>
<feature type="domain" description="RRM" evidence="4">
    <location>
        <begin position="427"/>
        <end position="504"/>
    </location>
</feature>
<dbReference type="SMART" id="SM00360">
    <property type="entry name" value="RRM"/>
    <property type="match status" value="6"/>
</dbReference>
<dbReference type="Gene3D" id="3.30.70.330">
    <property type="match status" value="6"/>
</dbReference>